<name>A0ABR8Q9X3_9CELL</name>
<dbReference type="RefSeq" id="WP_191780186.1">
    <property type="nucleotide sequence ID" value="NZ_JACSQV010000002.1"/>
</dbReference>
<accession>A0ABR8Q9X3</accession>
<keyword evidence="3" id="KW-1185">Reference proteome</keyword>
<gene>
    <name evidence="2" type="ORF">H9657_02940</name>
</gene>
<dbReference type="Proteomes" id="UP000604241">
    <property type="component" value="Unassembled WGS sequence"/>
</dbReference>
<dbReference type="PANTHER" id="PTHR43685:SF2">
    <property type="entry name" value="GLYCOSYLTRANSFERASE 2-LIKE DOMAIN-CONTAINING PROTEIN"/>
    <property type="match status" value="1"/>
</dbReference>
<evidence type="ECO:0000313" key="3">
    <source>
        <dbReference type="Proteomes" id="UP000604241"/>
    </source>
</evidence>
<comment type="caution">
    <text evidence="2">The sequence shown here is derived from an EMBL/GenBank/DDBJ whole genome shotgun (WGS) entry which is preliminary data.</text>
</comment>
<dbReference type="PANTHER" id="PTHR43685">
    <property type="entry name" value="GLYCOSYLTRANSFERASE"/>
    <property type="match status" value="1"/>
</dbReference>
<proteinExistence type="predicted"/>
<organism evidence="2 3">
    <name type="scientific">Cellulomonas avistercoris</name>
    <dbReference type="NCBI Taxonomy" id="2762242"/>
    <lineage>
        <taxon>Bacteria</taxon>
        <taxon>Bacillati</taxon>
        <taxon>Actinomycetota</taxon>
        <taxon>Actinomycetes</taxon>
        <taxon>Micrococcales</taxon>
        <taxon>Cellulomonadaceae</taxon>
        <taxon>Cellulomonas</taxon>
    </lineage>
</organism>
<reference evidence="2 3" key="1">
    <citation type="submission" date="2020-08" db="EMBL/GenBank/DDBJ databases">
        <title>A Genomic Blueprint of the Chicken Gut Microbiome.</title>
        <authorList>
            <person name="Gilroy R."/>
            <person name="Ravi A."/>
            <person name="Getino M."/>
            <person name="Pursley I."/>
            <person name="Horton D.L."/>
            <person name="Alikhan N.-F."/>
            <person name="Baker D."/>
            <person name="Gharbi K."/>
            <person name="Hall N."/>
            <person name="Watson M."/>
            <person name="Adriaenssens E.M."/>
            <person name="Foster-Nyarko E."/>
            <person name="Jarju S."/>
            <person name="Secka A."/>
            <person name="Antonio M."/>
            <person name="Oren A."/>
            <person name="Chaudhuri R."/>
            <person name="La Ragione R.M."/>
            <person name="Hildebrand F."/>
            <person name="Pallen M.J."/>
        </authorList>
    </citation>
    <scope>NUCLEOTIDE SEQUENCE [LARGE SCALE GENOMIC DNA]</scope>
    <source>
        <strain evidence="2 3">Sa3CUA2</strain>
    </source>
</reference>
<feature type="domain" description="Glycosyltransferase 2-like" evidence="1">
    <location>
        <begin position="5"/>
        <end position="155"/>
    </location>
</feature>
<evidence type="ECO:0000259" key="1">
    <source>
        <dbReference type="Pfam" id="PF00535"/>
    </source>
</evidence>
<dbReference type="InterPro" id="IPR001173">
    <property type="entry name" value="Glyco_trans_2-like"/>
</dbReference>
<dbReference type="SUPFAM" id="SSF53448">
    <property type="entry name" value="Nucleotide-diphospho-sugar transferases"/>
    <property type="match status" value="1"/>
</dbReference>
<dbReference type="InterPro" id="IPR050834">
    <property type="entry name" value="Glycosyltransf_2"/>
</dbReference>
<dbReference type="Gene3D" id="3.90.550.10">
    <property type="entry name" value="Spore Coat Polysaccharide Biosynthesis Protein SpsA, Chain A"/>
    <property type="match status" value="1"/>
</dbReference>
<sequence>MTALSIVMPTYEAAGWVAGTLRAVLAQTVDDLEVVVVDDGSRDATVDVCRDVAARDPRVRVVALEQNAGVSHARRVAVAQARGEHVWFVDSDDHVAPDAAARMLAAARADDADVVLARARFVYPDATTRPVPSPAPGTRSGTDVLRALLRGEASGHLWNKLLRRDLLRPEDFVAARAHSDLALAAAALGRARRAVSIDAHVYDYRLREGSIITTRRSRGESLRVVGDAVARTAAAHGIGPGDPDYEYFRCRFITLSAVKDLVGATDEPDVARLHTLRHEIGLPQLRALAARRDTRRLALALTARCSLPAHRVLLALAAR</sequence>
<dbReference type="EMBL" id="JACSQV010000002">
    <property type="protein sequence ID" value="MBD7917233.1"/>
    <property type="molecule type" value="Genomic_DNA"/>
</dbReference>
<dbReference type="InterPro" id="IPR029044">
    <property type="entry name" value="Nucleotide-diphossugar_trans"/>
</dbReference>
<dbReference type="CDD" id="cd00761">
    <property type="entry name" value="Glyco_tranf_GTA_type"/>
    <property type="match status" value="1"/>
</dbReference>
<evidence type="ECO:0000313" key="2">
    <source>
        <dbReference type="EMBL" id="MBD7917233.1"/>
    </source>
</evidence>
<dbReference type="Pfam" id="PF00535">
    <property type="entry name" value="Glycos_transf_2"/>
    <property type="match status" value="1"/>
</dbReference>
<protein>
    <submittedName>
        <fullName evidence="2">Glycosyltransferase family 2 protein</fullName>
    </submittedName>
</protein>